<keyword evidence="3" id="KW-1185">Reference proteome</keyword>
<evidence type="ECO:0000259" key="1">
    <source>
        <dbReference type="Pfam" id="PF09836"/>
    </source>
</evidence>
<dbReference type="Pfam" id="PF09836">
    <property type="entry name" value="DUF2063"/>
    <property type="match status" value="1"/>
</dbReference>
<evidence type="ECO:0000313" key="2">
    <source>
        <dbReference type="EMBL" id="SFI00146.1"/>
    </source>
</evidence>
<dbReference type="InterPro" id="IPR044922">
    <property type="entry name" value="DUF2063_N_sf"/>
</dbReference>
<dbReference type="STRING" id="1576369.SAMN05421753_104289"/>
<sequence length="293" mass="32528">MPGANDLDVLQRWMLSVISHPGGVEAGVESAGAQREIPLPRAQISEVIPASKRNDSYQRLAVYGNAYFARLIECLAAEFPALRHAAGEEAFAGLASGYLQATPSQSYTLAELGRGFPGYLQTTRPPRSVSETPDWPDFLIDLSTLERIYSEVFDGPGHERVPLLTADSLRAIPGEDWPALRLQTTPSLRLATFRFPVHEYATAVRLQQMPEFPPAIETRLAIHRRDYVVRRRTLTEVQFALLQALDRRQPLADAIEMAAQATSDQFSPVDLQTWFQEWTAAGYFIGVSSAVQS</sequence>
<protein>
    <recommendedName>
        <fullName evidence="1">Putative DNA-binding domain-containing protein</fullName>
    </recommendedName>
</protein>
<gene>
    <name evidence="2" type="ORF">SAMN05421753_104289</name>
</gene>
<proteinExistence type="predicted"/>
<evidence type="ECO:0000313" key="3">
    <source>
        <dbReference type="Proteomes" id="UP000199518"/>
    </source>
</evidence>
<dbReference type="AlphaFoldDB" id="A0A1I3EME1"/>
<dbReference type="EMBL" id="FOQD01000004">
    <property type="protein sequence ID" value="SFI00146.1"/>
    <property type="molecule type" value="Genomic_DNA"/>
</dbReference>
<reference evidence="3" key="1">
    <citation type="submission" date="2016-10" db="EMBL/GenBank/DDBJ databases">
        <authorList>
            <person name="Varghese N."/>
            <person name="Submissions S."/>
        </authorList>
    </citation>
    <scope>NUCLEOTIDE SEQUENCE [LARGE SCALE GENOMIC DNA]</scope>
    <source>
        <strain evidence="3">DSM 26348</strain>
    </source>
</reference>
<dbReference type="Gene3D" id="1.10.150.690">
    <property type="entry name" value="DUF2063"/>
    <property type="match status" value="1"/>
</dbReference>
<feature type="domain" description="Putative DNA-binding" evidence="1">
    <location>
        <begin position="11"/>
        <end position="120"/>
    </location>
</feature>
<dbReference type="InterPro" id="IPR018640">
    <property type="entry name" value="DUF2063"/>
</dbReference>
<accession>A0A1I3EME1</accession>
<name>A0A1I3EME1_9PLAN</name>
<organism evidence="2 3">
    <name type="scientific">Planctomicrobium piriforme</name>
    <dbReference type="NCBI Taxonomy" id="1576369"/>
    <lineage>
        <taxon>Bacteria</taxon>
        <taxon>Pseudomonadati</taxon>
        <taxon>Planctomycetota</taxon>
        <taxon>Planctomycetia</taxon>
        <taxon>Planctomycetales</taxon>
        <taxon>Planctomycetaceae</taxon>
        <taxon>Planctomicrobium</taxon>
    </lineage>
</organism>
<dbReference type="Proteomes" id="UP000199518">
    <property type="component" value="Unassembled WGS sequence"/>
</dbReference>